<dbReference type="InterPro" id="IPR003959">
    <property type="entry name" value="ATPase_AAA_core"/>
</dbReference>
<evidence type="ECO:0000259" key="4">
    <source>
        <dbReference type="SMART" id="SM00382"/>
    </source>
</evidence>
<comment type="similarity">
    <text evidence="3">Belongs to the AAA ATPase family.</text>
</comment>
<keyword evidence="1 3" id="KW-0547">Nucleotide-binding</keyword>
<dbReference type="GO" id="GO:0031593">
    <property type="term" value="F:polyubiquitin modification-dependent protein binding"/>
    <property type="evidence" value="ECO:0007669"/>
    <property type="project" value="TreeGrafter"/>
</dbReference>
<dbReference type="Proteomes" id="UP000075886">
    <property type="component" value="Unassembled WGS sequence"/>
</dbReference>
<dbReference type="GO" id="GO:0030970">
    <property type="term" value="P:retrograde protein transport, ER to cytosol"/>
    <property type="evidence" value="ECO:0007669"/>
    <property type="project" value="TreeGrafter"/>
</dbReference>
<dbReference type="GO" id="GO:0016887">
    <property type="term" value="F:ATP hydrolysis activity"/>
    <property type="evidence" value="ECO:0007669"/>
    <property type="project" value="InterPro"/>
</dbReference>
<name>A0A182Q6R8_9DIPT</name>
<feature type="domain" description="AAA+ ATPase" evidence="4">
    <location>
        <begin position="423"/>
        <end position="575"/>
    </location>
</feature>
<dbReference type="GO" id="GO:0034098">
    <property type="term" value="C:VCP-NPL4-UFD1 AAA ATPase complex"/>
    <property type="evidence" value="ECO:0007669"/>
    <property type="project" value="TreeGrafter"/>
</dbReference>
<dbReference type="EnsemblMetazoa" id="AFAF004175-RA">
    <property type="protein sequence ID" value="AFAF004175-PA"/>
    <property type="gene ID" value="AFAF004175"/>
</dbReference>
<dbReference type="GO" id="GO:0005829">
    <property type="term" value="C:cytosol"/>
    <property type="evidence" value="ECO:0007669"/>
    <property type="project" value="TreeGrafter"/>
</dbReference>
<dbReference type="Pfam" id="PF17862">
    <property type="entry name" value="AAA_lid_3"/>
    <property type="match status" value="1"/>
</dbReference>
<reference evidence="5" key="2">
    <citation type="submission" date="2020-05" db="UniProtKB">
        <authorList>
            <consortium name="EnsemblMetazoa"/>
        </authorList>
    </citation>
    <scope>IDENTIFICATION</scope>
    <source>
        <strain evidence="5">FAR1</strain>
    </source>
</reference>
<reference evidence="6" key="1">
    <citation type="submission" date="2014-01" db="EMBL/GenBank/DDBJ databases">
        <title>The Genome Sequence of Anopheles farauti FAR1 (V2).</title>
        <authorList>
            <consortium name="The Broad Institute Genomics Platform"/>
            <person name="Neafsey D.E."/>
            <person name="Besansky N."/>
            <person name="Howell P."/>
            <person name="Walton C."/>
            <person name="Young S.K."/>
            <person name="Zeng Q."/>
            <person name="Gargeya S."/>
            <person name="Fitzgerald M."/>
            <person name="Haas B."/>
            <person name="Abouelleil A."/>
            <person name="Allen A.W."/>
            <person name="Alvarado L."/>
            <person name="Arachchi H.M."/>
            <person name="Berlin A.M."/>
            <person name="Chapman S.B."/>
            <person name="Gainer-Dewar J."/>
            <person name="Goldberg J."/>
            <person name="Griggs A."/>
            <person name="Gujja S."/>
            <person name="Hansen M."/>
            <person name="Howarth C."/>
            <person name="Imamovic A."/>
            <person name="Ireland A."/>
            <person name="Larimer J."/>
            <person name="McCowan C."/>
            <person name="Murphy C."/>
            <person name="Pearson M."/>
            <person name="Poon T.W."/>
            <person name="Priest M."/>
            <person name="Roberts A."/>
            <person name="Saif S."/>
            <person name="Shea T."/>
            <person name="Sisk P."/>
            <person name="Sykes S."/>
            <person name="Wortman J."/>
            <person name="Nusbaum C."/>
            <person name="Birren B."/>
        </authorList>
    </citation>
    <scope>NUCLEOTIDE SEQUENCE [LARGE SCALE GENOMIC DNA]</scope>
    <source>
        <strain evidence="6">FAR1</strain>
    </source>
</reference>
<dbReference type="STRING" id="69004.A0A182Q6R8"/>
<dbReference type="PROSITE" id="PS00674">
    <property type="entry name" value="AAA"/>
    <property type="match status" value="1"/>
</dbReference>
<dbReference type="Gene3D" id="3.40.50.300">
    <property type="entry name" value="P-loop containing nucleotide triphosphate hydrolases"/>
    <property type="match status" value="2"/>
</dbReference>
<dbReference type="InterPro" id="IPR003593">
    <property type="entry name" value="AAA+_ATPase"/>
</dbReference>
<organism evidence="5 6">
    <name type="scientific">Anopheles farauti</name>
    <dbReference type="NCBI Taxonomy" id="69004"/>
    <lineage>
        <taxon>Eukaryota</taxon>
        <taxon>Metazoa</taxon>
        <taxon>Ecdysozoa</taxon>
        <taxon>Arthropoda</taxon>
        <taxon>Hexapoda</taxon>
        <taxon>Insecta</taxon>
        <taxon>Pterygota</taxon>
        <taxon>Neoptera</taxon>
        <taxon>Endopterygota</taxon>
        <taxon>Diptera</taxon>
        <taxon>Nematocera</taxon>
        <taxon>Culicoidea</taxon>
        <taxon>Culicidae</taxon>
        <taxon>Anophelinae</taxon>
        <taxon>Anopheles</taxon>
    </lineage>
</organism>
<dbReference type="GO" id="GO:0005634">
    <property type="term" value="C:nucleus"/>
    <property type="evidence" value="ECO:0007669"/>
    <property type="project" value="TreeGrafter"/>
</dbReference>
<evidence type="ECO:0000256" key="1">
    <source>
        <dbReference type="ARBA" id="ARBA00022741"/>
    </source>
</evidence>
<dbReference type="FunFam" id="1.10.8.60:FF:000038">
    <property type="entry name" value="spermatogenesis-associated protein 5-like protein 1"/>
    <property type="match status" value="1"/>
</dbReference>
<evidence type="ECO:0000313" key="5">
    <source>
        <dbReference type="EnsemblMetazoa" id="AFAF004175-PA"/>
    </source>
</evidence>
<dbReference type="InterPro" id="IPR027417">
    <property type="entry name" value="P-loop_NTPase"/>
</dbReference>
<evidence type="ECO:0000313" key="6">
    <source>
        <dbReference type="Proteomes" id="UP000075886"/>
    </source>
</evidence>
<dbReference type="GO" id="GO:0097352">
    <property type="term" value="P:autophagosome maturation"/>
    <property type="evidence" value="ECO:0007669"/>
    <property type="project" value="TreeGrafter"/>
</dbReference>
<dbReference type="PANTHER" id="PTHR23077:SF194">
    <property type="entry name" value="ATPASE FAMILY GENE 2 PROTEIN HOMOLOG B"/>
    <property type="match status" value="1"/>
</dbReference>
<evidence type="ECO:0000256" key="2">
    <source>
        <dbReference type="ARBA" id="ARBA00022840"/>
    </source>
</evidence>
<sequence>MCREAYFGHQIVELVENGSHNITKKVNIALVEICPIRETLESFQEVILDVELDCERLKVDLLLTKQCLNDALRAFLMRIFFCRSSKLDFSCLRERSLGICGGYVKHTQGSSLYGEIRQETVIKIDQIRFHPELRARKPLGGIDSVRVQLEEALTERRSVLLTGPSGTGKYSLVKLIAVEQNLPLFEIRGLHFVRSLPGETEAELRKMFLRLQLFDELMDEEKPIILLVKDVDTICPKVEGKKSEEYANVARIASQFVALVDQYKESSKNLIIIGTTSNIESMDNRLRRPGRLDKEIAFGMPSKQQRIEILRSFHNTARSMTDGDLNEIAQRTAGYVGAELELLYYNLAREMHKKRTSFLETLTEVQKKHRPASLRSATGLVGTDASLSMDSFAGMDTLKSLLRLCVVEQLANPARFTRLGIHPLKGILLYGPPGCAKTTLAKCLAAESGMTFLSLSPAEVYSPYVGDAEKLITRVFNEARTNAPAVVFLDEIDSLVGNRGSAGMKGGSSAVNMGVLSTLLMEMDGIGQAEQVAGMLSEDAKRVVVIAATNRPDMVDDALLRPGRLTKMIHIPAPDARARLAILKKLGEKIPFAEDVNLEELADNTERYSGADLQNLCTQAALNAATEDLDAKIVTMSHLQLALADVRPSLTKEQIEWYHSYESDKRR</sequence>
<dbReference type="SUPFAM" id="SSF52540">
    <property type="entry name" value="P-loop containing nucleoside triphosphate hydrolases"/>
    <property type="match status" value="2"/>
</dbReference>
<dbReference type="InterPro" id="IPR050168">
    <property type="entry name" value="AAA_ATPase_domain"/>
</dbReference>
<evidence type="ECO:0000256" key="3">
    <source>
        <dbReference type="RuleBase" id="RU003651"/>
    </source>
</evidence>
<keyword evidence="6" id="KW-1185">Reference proteome</keyword>
<dbReference type="FunFam" id="3.40.50.300:FF:001440">
    <property type="entry name" value="ATPase, AAA family protein"/>
    <property type="match status" value="1"/>
</dbReference>
<dbReference type="EMBL" id="AXCN02001069">
    <property type="status" value="NOT_ANNOTATED_CDS"/>
    <property type="molecule type" value="Genomic_DNA"/>
</dbReference>
<dbReference type="VEuPathDB" id="VectorBase:AFAF004175"/>
<dbReference type="GO" id="GO:0005524">
    <property type="term" value="F:ATP binding"/>
    <property type="evidence" value="ECO:0007669"/>
    <property type="project" value="UniProtKB-KW"/>
</dbReference>
<dbReference type="PANTHER" id="PTHR23077">
    <property type="entry name" value="AAA-FAMILY ATPASE"/>
    <property type="match status" value="1"/>
</dbReference>
<dbReference type="InterPro" id="IPR041569">
    <property type="entry name" value="AAA_lid_3"/>
</dbReference>
<accession>A0A182Q6R8</accession>
<dbReference type="Gene3D" id="1.10.8.60">
    <property type="match status" value="2"/>
</dbReference>
<dbReference type="SMART" id="SM00382">
    <property type="entry name" value="AAA"/>
    <property type="match status" value="2"/>
</dbReference>
<dbReference type="Pfam" id="PF00004">
    <property type="entry name" value="AAA"/>
    <property type="match status" value="2"/>
</dbReference>
<dbReference type="GO" id="GO:0051228">
    <property type="term" value="P:mitotic spindle disassembly"/>
    <property type="evidence" value="ECO:0007669"/>
    <property type="project" value="TreeGrafter"/>
</dbReference>
<proteinExistence type="inferred from homology"/>
<keyword evidence="2 3" id="KW-0067">ATP-binding</keyword>
<feature type="domain" description="AAA+ ATPase" evidence="4">
    <location>
        <begin position="155"/>
        <end position="302"/>
    </location>
</feature>
<protein>
    <recommendedName>
        <fullName evidence="4">AAA+ ATPase domain-containing protein</fullName>
    </recommendedName>
</protein>
<dbReference type="InterPro" id="IPR003960">
    <property type="entry name" value="ATPase_AAA_CS"/>
</dbReference>
<dbReference type="AlphaFoldDB" id="A0A182Q6R8"/>